<dbReference type="SUPFAM" id="SSF52540">
    <property type="entry name" value="P-loop containing nucleoside triphosphate hydrolases"/>
    <property type="match status" value="1"/>
</dbReference>
<dbReference type="InterPro" id="IPR004881">
    <property type="entry name" value="Ribosome_biogen_GTPase_RsgA"/>
</dbReference>
<dbReference type="Pfam" id="PF03193">
    <property type="entry name" value="RsgA_GTPase"/>
    <property type="match status" value="1"/>
</dbReference>
<dbReference type="InterPro" id="IPR010914">
    <property type="entry name" value="RsgA_GTPase_dom"/>
</dbReference>
<feature type="non-terminal residue" evidence="5">
    <location>
        <position position="1"/>
    </location>
</feature>
<dbReference type="PROSITE" id="PS50936">
    <property type="entry name" value="ENGC_GTPASE"/>
    <property type="match status" value="1"/>
</dbReference>
<dbReference type="InterPro" id="IPR027417">
    <property type="entry name" value="P-loop_NTPase"/>
</dbReference>
<protein>
    <recommendedName>
        <fullName evidence="6">EngC GTPase domain-containing protein</fullName>
    </recommendedName>
</protein>
<evidence type="ECO:0008006" key="6">
    <source>
        <dbReference type="Google" id="ProtNLM"/>
    </source>
</evidence>
<dbReference type="PANTHER" id="PTHR32120">
    <property type="entry name" value="SMALL RIBOSOMAL SUBUNIT BIOGENESIS GTPASE RSGA"/>
    <property type="match status" value="1"/>
</dbReference>
<keyword evidence="2" id="KW-0342">GTP-binding</keyword>
<evidence type="ECO:0000256" key="2">
    <source>
        <dbReference type="ARBA" id="ARBA00023134"/>
    </source>
</evidence>
<evidence type="ECO:0000259" key="3">
    <source>
        <dbReference type="PROSITE" id="PS50936"/>
    </source>
</evidence>
<dbReference type="Gene3D" id="3.40.50.300">
    <property type="entry name" value="P-loop containing nucleotide triphosphate hydrolases"/>
    <property type="match status" value="1"/>
</dbReference>
<organism evidence="5">
    <name type="scientific">marine metagenome</name>
    <dbReference type="NCBI Taxonomy" id="408172"/>
    <lineage>
        <taxon>unclassified sequences</taxon>
        <taxon>metagenomes</taxon>
        <taxon>ecological metagenomes</taxon>
    </lineage>
</organism>
<dbReference type="EMBL" id="UINC01200542">
    <property type="protein sequence ID" value="SVE19475.1"/>
    <property type="molecule type" value="Genomic_DNA"/>
</dbReference>
<dbReference type="NCBIfam" id="TIGR00157">
    <property type="entry name" value="ribosome small subunit-dependent GTPase A"/>
    <property type="match status" value="1"/>
</dbReference>
<keyword evidence="1" id="KW-0547">Nucleotide-binding</keyword>
<gene>
    <name evidence="5" type="ORF">METZ01_LOCUS472329</name>
</gene>
<evidence type="ECO:0000256" key="1">
    <source>
        <dbReference type="ARBA" id="ARBA00022741"/>
    </source>
</evidence>
<dbReference type="CDD" id="cd01854">
    <property type="entry name" value="YjeQ_EngC"/>
    <property type="match status" value="1"/>
</dbReference>
<proteinExistence type="predicted"/>
<name>A0A383BJE7_9ZZZZ</name>
<accession>A0A383BJE7</accession>
<evidence type="ECO:0000259" key="4">
    <source>
        <dbReference type="PROSITE" id="PS51721"/>
    </source>
</evidence>
<feature type="domain" description="CP-type G" evidence="4">
    <location>
        <begin position="1"/>
        <end position="111"/>
    </location>
</feature>
<dbReference type="PROSITE" id="PS51721">
    <property type="entry name" value="G_CP"/>
    <property type="match status" value="1"/>
</dbReference>
<evidence type="ECO:0000313" key="5">
    <source>
        <dbReference type="EMBL" id="SVE19475.1"/>
    </source>
</evidence>
<dbReference type="AlphaFoldDB" id="A0A383BJE7"/>
<reference evidence="5" key="1">
    <citation type="submission" date="2018-05" db="EMBL/GenBank/DDBJ databases">
        <authorList>
            <person name="Lanie J.A."/>
            <person name="Ng W.-L."/>
            <person name="Kazmierczak K.M."/>
            <person name="Andrzejewski T.M."/>
            <person name="Davidsen T.M."/>
            <person name="Wayne K.J."/>
            <person name="Tettelin H."/>
            <person name="Glass J.I."/>
            <person name="Rusch D."/>
            <person name="Podicherti R."/>
            <person name="Tsui H.-C.T."/>
            <person name="Winkler M.E."/>
        </authorList>
    </citation>
    <scope>NUCLEOTIDE SEQUENCE</scope>
</reference>
<dbReference type="InterPro" id="IPR030378">
    <property type="entry name" value="G_CP_dom"/>
</dbReference>
<dbReference type="PANTHER" id="PTHR32120:SF11">
    <property type="entry name" value="SMALL RIBOSOMAL SUBUNIT BIOGENESIS GTPASE RSGA 1, MITOCHONDRIAL-RELATED"/>
    <property type="match status" value="1"/>
</dbReference>
<dbReference type="GO" id="GO:0005525">
    <property type="term" value="F:GTP binding"/>
    <property type="evidence" value="ECO:0007669"/>
    <property type="project" value="UniProtKB-KW"/>
</dbReference>
<feature type="domain" description="EngC GTPase" evidence="3">
    <location>
        <begin position="1"/>
        <end position="109"/>
    </location>
</feature>
<dbReference type="GO" id="GO:0003924">
    <property type="term" value="F:GTPase activity"/>
    <property type="evidence" value="ECO:0007669"/>
    <property type="project" value="InterPro"/>
</dbReference>
<sequence>LSKADLSTEEEIASIKNLYLSLGYNILVTSVPESRGMDSLRELLHHHTSVLCGHSGVGKSSLIKALYPHWKIHIGDVSSKSGKGRHITRMAEMYRLPSGGFIVDTPGIREFQPTVAPDELDTHFVEFVPYLGKCRFKGCTHRHEPQCAIKEAYALEKITEKRYKSYLSIYESL</sequence>
<dbReference type="Gene3D" id="1.10.40.50">
    <property type="entry name" value="Probable gtpase engc, domain 3"/>
    <property type="match status" value="1"/>
</dbReference>